<accession>A0A840QF02</accession>
<reference evidence="3 4" key="1">
    <citation type="submission" date="2020-08" db="EMBL/GenBank/DDBJ databases">
        <title>Sequencing the genomes of 1000 actinobacteria strains.</title>
        <authorList>
            <person name="Klenk H.-P."/>
        </authorList>
    </citation>
    <scope>NUCLEOTIDE SEQUENCE [LARGE SCALE GENOMIC DNA]</scope>
    <source>
        <strain evidence="3 4">DSM 45584</strain>
    </source>
</reference>
<evidence type="ECO:0000256" key="1">
    <source>
        <dbReference type="SAM" id="SignalP"/>
    </source>
</evidence>
<dbReference type="AlphaFoldDB" id="A0A840QF02"/>
<dbReference type="Gene3D" id="2.160.20.10">
    <property type="entry name" value="Single-stranded right-handed beta-helix, Pectin lyase-like"/>
    <property type="match status" value="1"/>
</dbReference>
<evidence type="ECO:0000313" key="3">
    <source>
        <dbReference type="EMBL" id="MBB5159006.1"/>
    </source>
</evidence>
<proteinExistence type="predicted"/>
<dbReference type="Pfam" id="PF13229">
    <property type="entry name" value="Beta_helix"/>
    <property type="match status" value="1"/>
</dbReference>
<feature type="chain" id="PRO_5039612736" description="Right handed beta helix domain-containing protein" evidence="1">
    <location>
        <begin position="27"/>
        <end position="333"/>
    </location>
</feature>
<keyword evidence="1" id="KW-0732">Signal</keyword>
<dbReference type="RefSeq" id="WP_184731156.1">
    <property type="nucleotide sequence ID" value="NZ_JACHIW010000002.1"/>
</dbReference>
<comment type="caution">
    <text evidence="3">The sequence shown here is derived from an EMBL/GenBank/DDBJ whole genome shotgun (WGS) entry which is preliminary data.</text>
</comment>
<dbReference type="InterPro" id="IPR039448">
    <property type="entry name" value="Beta_helix"/>
</dbReference>
<name>A0A840QF02_9PSEU</name>
<dbReference type="InterPro" id="IPR011050">
    <property type="entry name" value="Pectin_lyase_fold/virulence"/>
</dbReference>
<dbReference type="InterPro" id="IPR012334">
    <property type="entry name" value="Pectin_lyas_fold"/>
</dbReference>
<keyword evidence="4" id="KW-1185">Reference proteome</keyword>
<feature type="signal peptide" evidence="1">
    <location>
        <begin position="1"/>
        <end position="26"/>
    </location>
</feature>
<organism evidence="3 4">
    <name type="scientific">Saccharopolyspora phatthalungensis</name>
    <dbReference type="NCBI Taxonomy" id="664693"/>
    <lineage>
        <taxon>Bacteria</taxon>
        <taxon>Bacillati</taxon>
        <taxon>Actinomycetota</taxon>
        <taxon>Actinomycetes</taxon>
        <taxon>Pseudonocardiales</taxon>
        <taxon>Pseudonocardiaceae</taxon>
        <taxon>Saccharopolyspora</taxon>
    </lineage>
</organism>
<sequence length="333" mass="34651">MVSKFRSAVLVSMGVALGLAAGATKAASADPGMIPVGSAAELRAALGAAKPGDTIRLAPGNYDGSFVATAKGTAEAPITLMGPLAAVLSNGSGYGLHLDGAEHWKLTGFSVSNAKKGIVLDRSQHVVIDNVEVSQIAEEAVHFRTSSSDNLIQESRIHHIGLVKPQYGEAIYFGSAKSNWDQYGENGGPDRSDRNQALNNKLGPNVAAEHIDIKEGTEGGLVRGNTFDGQGIAGENSADSWLDAKGNGYLVEGNTGTFGGDGALVDGYQTHTVVDGFGCGNQFRANNADLGGAEGYAIKVTNQRECRSAPNVVYRDNEVRNAGKGLTNIDVTY</sequence>
<feature type="domain" description="Right handed beta helix" evidence="2">
    <location>
        <begin position="95"/>
        <end position="172"/>
    </location>
</feature>
<dbReference type="Proteomes" id="UP000584374">
    <property type="component" value="Unassembled WGS sequence"/>
</dbReference>
<gene>
    <name evidence="3" type="ORF">BJ970_006605</name>
</gene>
<protein>
    <recommendedName>
        <fullName evidence="2">Right handed beta helix domain-containing protein</fullName>
    </recommendedName>
</protein>
<dbReference type="EMBL" id="JACHIW010000002">
    <property type="protein sequence ID" value="MBB5159006.1"/>
    <property type="molecule type" value="Genomic_DNA"/>
</dbReference>
<evidence type="ECO:0000313" key="4">
    <source>
        <dbReference type="Proteomes" id="UP000584374"/>
    </source>
</evidence>
<evidence type="ECO:0000259" key="2">
    <source>
        <dbReference type="Pfam" id="PF13229"/>
    </source>
</evidence>
<dbReference type="SUPFAM" id="SSF51126">
    <property type="entry name" value="Pectin lyase-like"/>
    <property type="match status" value="1"/>
</dbReference>